<reference evidence="8" key="3">
    <citation type="submission" date="2022-12" db="EMBL/GenBank/DDBJ databases">
        <authorList>
            <person name="Sun Q."/>
            <person name="Kim S."/>
        </authorList>
    </citation>
    <scope>NUCLEOTIDE SEQUENCE</scope>
    <source>
        <strain evidence="8">KCTC 12343</strain>
    </source>
</reference>
<dbReference type="InterPro" id="IPR050090">
    <property type="entry name" value="Tyrosine_recombinase_XerCD"/>
</dbReference>
<keyword evidence="3 5" id="KW-0238">DNA-binding</keyword>
<evidence type="ECO:0000313" key="10">
    <source>
        <dbReference type="Proteomes" id="UP000292307"/>
    </source>
</evidence>
<dbReference type="Gene3D" id="1.10.443.10">
    <property type="entry name" value="Intergrase catalytic core"/>
    <property type="match status" value="1"/>
</dbReference>
<keyword evidence="10" id="KW-1185">Reference proteome</keyword>
<dbReference type="GO" id="GO:0003677">
    <property type="term" value="F:DNA binding"/>
    <property type="evidence" value="ECO:0007669"/>
    <property type="project" value="UniProtKB-UniRule"/>
</dbReference>
<organism evidence="8 11">
    <name type="scientific">Pseudoduganella albidiflava</name>
    <dbReference type="NCBI Taxonomy" id="321983"/>
    <lineage>
        <taxon>Bacteria</taxon>
        <taxon>Pseudomonadati</taxon>
        <taxon>Pseudomonadota</taxon>
        <taxon>Betaproteobacteria</taxon>
        <taxon>Burkholderiales</taxon>
        <taxon>Oxalobacteraceae</taxon>
        <taxon>Telluria group</taxon>
        <taxon>Pseudoduganella</taxon>
    </lineage>
</organism>
<dbReference type="InterPro" id="IPR044068">
    <property type="entry name" value="CB"/>
</dbReference>
<dbReference type="PROSITE" id="PS51898">
    <property type="entry name" value="TYR_RECOMBINASE"/>
    <property type="match status" value="1"/>
</dbReference>
<feature type="domain" description="Core-binding (CB)" evidence="7">
    <location>
        <begin position="47"/>
        <end position="151"/>
    </location>
</feature>
<dbReference type="PROSITE" id="PS51900">
    <property type="entry name" value="CB"/>
    <property type="match status" value="1"/>
</dbReference>
<dbReference type="Gene3D" id="1.10.150.130">
    <property type="match status" value="1"/>
</dbReference>
<dbReference type="Proteomes" id="UP000628442">
    <property type="component" value="Unassembled WGS sequence"/>
</dbReference>
<evidence type="ECO:0000259" key="7">
    <source>
        <dbReference type="PROSITE" id="PS51900"/>
    </source>
</evidence>
<evidence type="ECO:0000256" key="3">
    <source>
        <dbReference type="ARBA" id="ARBA00023125"/>
    </source>
</evidence>
<evidence type="ECO:0000256" key="5">
    <source>
        <dbReference type="PROSITE-ProRule" id="PRU01248"/>
    </source>
</evidence>
<evidence type="ECO:0000256" key="2">
    <source>
        <dbReference type="ARBA" id="ARBA00022908"/>
    </source>
</evidence>
<sequence length="393" mass="43396">MSKFAPIDLQPFDPHSRAARGHGGLALRDIDPEAWRDIPEDVLTDARTDSEIAREYISHGELRPKSVANTQKELYRFLTWCREEAGKSLRQLGVADLNAYKEFLKAPPADWISTTKWPRSDERYRPFSGPLSDASRRQAMIAVKGLLAFAEQTGYLRRDPGALVKNVRTASASRITRYLTQEAIGLALATVETRPAETPAALRRRERDRFLLIAYAHTGARLNEIVGAGMGAIYSEGNGRWWMDVVGKGRKPRRLPVPADMLDAFRRYRTAFGLLPQTGRTDTTPLVLSSRGKGLQRITDEAASEALKAVFTAAASAAAARGDSDSAAQLRQASTHWLRHSMLTNHANNGVQLKTLQETAGHASISTTAAYLHKTDNERHDEIMASVAGKNVL</sequence>
<dbReference type="GO" id="GO:0006310">
    <property type="term" value="P:DNA recombination"/>
    <property type="evidence" value="ECO:0007669"/>
    <property type="project" value="UniProtKB-KW"/>
</dbReference>
<keyword evidence="2" id="KW-0229">DNA integration</keyword>
<evidence type="ECO:0000313" key="8">
    <source>
        <dbReference type="EMBL" id="GGY39966.1"/>
    </source>
</evidence>
<evidence type="ECO:0000256" key="4">
    <source>
        <dbReference type="ARBA" id="ARBA00023172"/>
    </source>
</evidence>
<feature type="domain" description="Tyr recombinase" evidence="6">
    <location>
        <begin position="174"/>
        <end position="385"/>
    </location>
</feature>
<dbReference type="RefSeq" id="WP_131145870.1">
    <property type="nucleotide sequence ID" value="NZ_BMWV01000004.1"/>
</dbReference>
<dbReference type="EMBL" id="CP036401">
    <property type="protein sequence ID" value="QBI01752.1"/>
    <property type="molecule type" value="Genomic_DNA"/>
</dbReference>
<dbReference type="InterPro" id="IPR013762">
    <property type="entry name" value="Integrase-like_cat_sf"/>
</dbReference>
<accession>A0A411WYI6</accession>
<dbReference type="InterPro" id="IPR002104">
    <property type="entry name" value="Integrase_catalytic"/>
</dbReference>
<dbReference type="EMBL" id="BMWV01000004">
    <property type="protein sequence ID" value="GGY39966.1"/>
    <property type="molecule type" value="Genomic_DNA"/>
</dbReference>
<reference evidence="8" key="1">
    <citation type="journal article" date="2014" name="Int. J. Syst. Evol. Microbiol.">
        <title>Complete genome sequence of Corynebacterium casei LMG S-19264T (=DSM 44701T), isolated from a smear-ripened cheese.</title>
        <authorList>
            <consortium name="US DOE Joint Genome Institute (JGI-PGF)"/>
            <person name="Walter F."/>
            <person name="Albersmeier A."/>
            <person name="Kalinowski J."/>
            <person name="Ruckert C."/>
        </authorList>
    </citation>
    <scope>NUCLEOTIDE SEQUENCE</scope>
    <source>
        <strain evidence="8">KCTC 12343</strain>
    </source>
</reference>
<dbReference type="PANTHER" id="PTHR30349:SF41">
    <property type="entry name" value="INTEGRASE_RECOMBINASE PROTEIN MJ0367-RELATED"/>
    <property type="match status" value="1"/>
</dbReference>
<gene>
    <name evidence="9" type="ORF">EYF70_13500</name>
    <name evidence="8" type="ORF">GCM10007387_22640</name>
</gene>
<evidence type="ECO:0000256" key="1">
    <source>
        <dbReference type="ARBA" id="ARBA00008857"/>
    </source>
</evidence>
<evidence type="ECO:0000259" key="6">
    <source>
        <dbReference type="PROSITE" id="PS51898"/>
    </source>
</evidence>
<dbReference type="InterPro" id="IPR011010">
    <property type="entry name" value="DNA_brk_join_enz"/>
</dbReference>
<dbReference type="SUPFAM" id="SSF56349">
    <property type="entry name" value="DNA breaking-rejoining enzymes"/>
    <property type="match status" value="1"/>
</dbReference>
<dbReference type="InterPro" id="IPR010998">
    <property type="entry name" value="Integrase_recombinase_N"/>
</dbReference>
<evidence type="ECO:0000313" key="9">
    <source>
        <dbReference type="EMBL" id="QBI01752.1"/>
    </source>
</evidence>
<comment type="similarity">
    <text evidence="1">Belongs to the 'phage' integrase family.</text>
</comment>
<proteinExistence type="inferred from homology"/>
<dbReference type="PANTHER" id="PTHR30349">
    <property type="entry name" value="PHAGE INTEGRASE-RELATED"/>
    <property type="match status" value="1"/>
</dbReference>
<protein>
    <submittedName>
        <fullName evidence="9">Site-specific integrase</fullName>
    </submittedName>
</protein>
<reference evidence="9 10" key="2">
    <citation type="submission" date="2019-02" db="EMBL/GenBank/DDBJ databases">
        <title>Draft Genome Sequences of Six Type Strains of the Genus Massilia.</title>
        <authorList>
            <person name="Miess H."/>
            <person name="Frediansyhah A."/>
            <person name="Gross H."/>
        </authorList>
    </citation>
    <scope>NUCLEOTIDE SEQUENCE [LARGE SCALE GENOMIC DNA]</scope>
    <source>
        <strain evidence="9 10">DSM 17472</strain>
    </source>
</reference>
<evidence type="ECO:0000313" key="11">
    <source>
        <dbReference type="Proteomes" id="UP000628442"/>
    </source>
</evidence>
<name>A0A411WYI6_9BURK</name>
<dbReference type="AlphaFoldDB" id="A0A411WYI6"/>
<keyword evidence="4" id="KW-0233">DNA recombination</keyword>
<dbReference type="Proteomes" id="UP000292307">
    <property type="component" value="Chromosome"/>
</dbReference>
<dbReference type="Pfam" id="PF00589">
    <property type="entry name" value="Phage_integrase"/>
    <property type="match status" value="1"/>
</dbReference>
<dbReference type="GO" id="GO:0015074">
    <property type="term" value="P:DNA integration"/>
    <property type="evidence" value="ECO:0007669"/>
    <property type="project" value="UniProtKB-KW"/>
</dbReference>
<dbReference type="OrthoDB" id="8610787at2"/>